<dbReference type="AlphaFoldDB" id="A0A380PQS7"/>
<organism evidence="2 3">
    <name type="scientific">Yersinia frederiksenii</name>
    <dbReference type="NCBI Taxonomy" id="29484"/>
    <lineage>
        <taxon>Bacteria</taxon>
        <taxon>Pseudomonadati</taxon>
        <taxon>Pseudomonadota</taxon>
        <taxon>Gammaproteobacteria</taxon>
        <taxon>Enterobacterales</taxon>
        <taxon>Yersiniaceae</taxon>
        <taxon>Yersinia</taxon>
    </lineage>
</organism>
<dbReference type="EMBL" id="UHJA01000001">
    <property type="protein sequence ID" value="SUP75908.1"/>
    <property type="molecule type" value="Genomic_DNA"/>
</dbReference>
<name>A0A380PQS7_YERFR</name>
<reference evidence="2 3" key="1">
    <citation type="submission" date="2018-06" db="EMBL/GenBank/DDBJ databases">
        <authorList>
            <consortium name="Pathogen Informatics"/>
            <person name="Doyle S."/>
        </authorList>
    </citation>
    <scope>NUCLEOTIDE SEQUENCE [LARGE SCALE GENOMIC DNA]</scope>
    <source>
        <strain evidence="2 3">NCTC11470</strain>
    </source>
</reference>
<evidence type="ECO:0000256" key="1">
    <source>
        <dbReference type="SAM" id="MobiDB-lite"/>
    </source>
</evidence>
<protein>
    <submittedName>
        <fullName evidence="2">Uncharacterized protein</fullName>
    </submittedName>
</protein>
<dbReference type="RefSeq" id="WP_004712350.1">
    <property type="nucleotide sequence ID" value="NZ_CP023964.1"/>
</dbReference>
<gene>
    <name evidence="2" type="ORF">NCTC11470_00928</name>
</gene>
<dbReference type="Proteomes" id="UP000254835">
    <property type="component" value="Unassembled WGS sequence"/>
</dbReference>
<evidence type="ECO:0000313" key="2">
    <source>
        <dbReference type="EMBL" id="SUP75908.1"/>
    </source>
</evidence>
<proteinExistence type="predicted"/>
<dbReference type="GeneID" id="57903562"/>
<sequence length="126" mass="13882">MFELTNLHTSPLTVTDDKTDQRITIAVGHSAVVNGDFTRHLFTQAGMMRAERFDEPLNEHADDSELDITAVRDEYEDLFGKKAPSAAKAITLQKAIDSKKNELAHNDTTEPANPADDTDNIDNPSA</sequence>
<feature type="region of interest" description="Disordered" evidence="1">
    <location>
        <begin position="97"/>
        <end position="126"/>
    </location>
</feature>
<accession>A0A380PQS7</accession>
<evidence type="ECO:0000313" key="3">
    <source>
        <dbReference type="Proteomes" id="UP000254835"/>
    </source>
</evidence>
<feature type="compositionally biased region" description="Basic and acidic residues" evidence="1">
    <location>
        <begin position="97"/>
        <end position="108"/>
    </location>
</feature>